<dbReference type="Pfam" id="PF01202">
    <property type="entry name" value="SKI"/>
    <property type="match status" value="1"/>
</dbReference>
<protein>
    <recommendedName>
        <fullName evidence="7">Shikimate kinase</fullName>
        <shortName evidence="7">SK</shortName>
        <ecNumber evidence="7">2.7.1.71</ecNumber>
    </recommendedName>
</protein>
<comment type="similarity">
    <text evidence="7">Belongs to the shikimate kinase family.</text>
</comment>
<dbReference type="PANTHER" id="PTHR21087:SF16">
    <property type="entry name" value="SHIKIMATE KINASE 1, CHLOROPLASTIC"/>
    <property type="match status" value="1"/>
</dbReference>
<keyword evidence="9" id="KW-1185">Reference proteome</keyword>
<evidence type="ECO:0000256" key="6">
    <source>
        <dbReference type="ARBA" id="ARBA00023141"/>
    </source>
</evidence>
<accession>A0ABW2RJH8</accession>
<proteinExistence type="inferred from homology"/>
<dbReference type="CDD" id="cd00464">
    <property type="entry name" value="SK"/>
    <property type="match status" value="1"/>
</dbReference>
<keyword evidence="4 7" id="KW-0418">Kinase</keyword>
<comment type="subcellular location">
    <subcellularLocation>
        <location evidence="7">Cytoplasm</location>
    </subcellularLocation>
</comment>
<dbReference type="PRINTS" id="PR01100">
    <property type="entry name" value="SHIKIMTKNASE"/>
</dbReference>
<keyword evidence="5 7" id="KW-0067">ATP-binding</keyword>
<evidence type="ECO:0000256" key="4">
    <source>
        <dbReference type="ARBA" id="ARBA00022777"/>
    </source>
</evidence>
<dbReference type="Proteomes" id="UP001596500">
    <property type="component" value="Unassembled WGS sequence"/>
</dbReference>
<sequence>MTENLQIPLREKNIVFIGFMGVGKTTIGQLVAKKLYRDFVDIDVEIEKTYKMPIPQIFQEFGEPYFRQIEKEFIIDTCMNTRLKIVSLGGGAYLQKEVREVCLSHCIVYFLDLSWDSWKSRLPLIIDSRPVLKNKTLDEIEELFLKRLDAYSLHNSKIRIHDQDAETVADHIAESIKITWDIYQPQD</sequence>
<dbReference type="PANTHER" id="PTHR21087">
    <property type="entry name" value="SHIKIMATE KINASE"/>
    <property type="match status" value="1"/>
</dbReference>
<organism evidence="8 9">
    <name type="scientific">Laceyella putida</name>
    <dbReference type="NCBI Taxonomy" id="110101"/>
    <lineage>
        <taxon>Bacteria</taxon>
        <taxon>Bacillati</taxon>
        <taxon>Bacillota</taxon>
        <taxon>Bacilli</taxon>
        <taxon>Bacillales</taxon>
        <taxon>Thermoactinomycetaceae</taxon>
        <taxon>Laceyella</taxon>
    </lineage>
</organism>
<dbReference type="Gene3D" id="3.40.50.300">
    <property type="entry name" value="P-loop containing nucleotide triphosphate hydrolases"/>
    <property type="match status" value="1"/>
</dbReference>
<dbReference type="EMBL" id="JBHTBW010000020">
    <property type="protein sequence ID" value="MFC7441101.1"/>
    <property type="molecule type" value="Genomic_DNA"/>
</dbReference>
<feature type="binding site" evidence="7">
    <location>
        <position position="90"/>
    </location>
    <ligand>
        <name>substrate</name>
    </ligand>
</feature>
<dbReference type="InterPro" id="IPR027417">
    <property type="entry name" value="P-loop_NTPase"/>
</dbReference>
<dbReference type="HAMAP" id="MF_00109">
    <property type="entry name" value="Shikimate_kinase"/>
    <property type="match status" value="1"/>
</dbReference>
<keyword evidence="6 7" id="KW-0057">Aromatic amino acid biosynthesis</keyword>
<keyword evidence="2 7" id="KW-0808">Transferase</keyword>
<dbReference type="RefSeq" id="WP_379864393.1">
    <property type="nucleotide sequence ID" value="NZ_JBHTBW010000020.1"/>
</dbReference>
<reference evidence="9" key="1">
    <citation type="journal article" date="2019" name="Int. J. Syst. Evol. Microbiol.">
        <title>The Global Catalogue of Microorganisms (GCM) 10K type strain sequencing project: providing services to taxonomists for standard genome sequencing and annotation.</title>
        <authorList>
            <consortium name="The Broad Institute Genomics Platform"/>
            <consortium name="The Broad Institute Genome Sequencing Center for Infectious Disease"/>
            <person name="Wu L."/>
            <person name="Ma J."/>
        </authorList>
    </citation>
    <scope>NUCLEOTIDE SEQUENCE [LARGE SCALE GENOMIC DNA]</scope>
    <source>
        <strain evidence="9">CGMCC 1.12942</strain>
    </source>
</reference>
<feature type="binding site" evidence="7">
    <location>
        <position position="163"/>
    </location>
    <ligand>
        <name>ATP</name>
        <dbReference type="ChEBI" id="CHEBI:30616"/>
    </ligand>
</feature>
<evidence type="ECO:0000256" key="3">
    <source>
        <dbReference type="ARBA" id="ARBA00022741"/>
    </source>
</evidence>
<dbReference type="SUPFAM" id="SSF52540">
    <property type="entry name" value="P-loop containing nucleoside triphosphate hydrolases"/>
    <property type="match status" value="1"/>
</dbReference>
<comment type="caution">
    <text evidence="8">The sequence shown here is derived from an EMBL/GenBank/DDBJ whole genome shotgun (WGS) entry which is preliminary data.</text>
</comment>
<dbReference type="EC" id="2.7.1.71" evidence="7"/>
<keyword evidence="7" id="KW-0963">Cytoplasm</keyword>
<feature type="binding site" evidence="7">
    <location>
        <position position="43"/>
    </location>
    <ligand>
        <name>substrate</name>
    </ligand>
</feature>
<dbReference type="InterPro" id="IPR000623">
    <property type="entry name" value="Shikimate_kinase/TSH1"/>
</dbReference>
<evidence type="ECO:0000313" key="8">
    <source>
        <dbReference type="EMBL" id="MFC7441101.1"/>
    </source>
</evidence>
<feature type="binding site" evidence="7">
    <location>
        <position position="25"/>
    </location>
    <ligand>
        <name>Mg(2+)</name>
        <dbReference type="ChEBI" id="CHEBI:18420"/>
    </ligand>
</feature>
<feature type="binding site" evidence="7">
    <location>
        <position position="147"/>
    </location>
    <ligand>
        <name>substrate</name>
    </ligand>
</feature>
<keyword evidence="7" id="KW-0479">Metal-binding</keyword>
<keyword evidence="7" id="KW-0460">Magnesium</keyword>
<comment type="pathway">
    <text evidence="7">Metabolic intermediate biosynthesis; chorismate biosynthesis; chorismate from D-erythrose 4-phosphate and phosphoenolpyruvate: step 5/7.</text>
</comment>
<evidence type="ECO:0000256" key="1">
    <source>
        <dbReference type="ARBA" id="ARBA00022605"/>
    </source>
</evidence>
<feature type="binding site" evidence="7">
    <location>
        <position position="67"/>
    </location>
    <ligand>
        <name>substrate</name>
    </ligand>
</feature>
<comment type="subunit">
    <text evidence="7">Monomer.</text>
</comment>
<feature type="binding site" evidence="7">
    <location>
        <begin position="21"/>
        <end position="26"/>
    </location>
    <ligand>
        <name>ATP</name>
        <dbReference type="ChEBI" id="CHEBI:30616"/>
    </ligand>
</feature>
<dbReference type="InterPro" id="IPR031322">
    <property type="entry name" value="Shikimate/glucono_kinase"/>
</dbReference>
<keyword evidence="3 7" id="KW-0547">Nucleotide-binding</keyword>
<comment type="catalytic activity">
    <reaction evidence="7">
        <text>shikimate + ATP = 3-phosphoshikimate + ADP + H(+)</text>
        <dbReference type="Rhea" id="RHEA:13121"/>
        <dbReference type="ChEBI" id="CHEBI:15378"/>
        <dbReference type="ChEBI" id="CHEBI:30616"/>
        <dbReference type="ChEBI" id="CHEBI:36208"/>
        <dbReference type="ChEBI" id="CHEBI:145989"/>
        <dbReference type="ChEBI" id="CHEBI:456216"/>
        <dbReference type="EC" id="2.7.1.71"/>
    </reaction>
</comment>
<feature type="binding site" evidence="7">
    <location>
        <position position="129"/>
    </location>
    <ligand>
        <name>ATP</name>
        <dbReference type="ChEBI" id="CHEBI:30616"/>
    </ligand>
</feature>
<evidence type="ECO:0000256" key="5">
    <source>
        <dbReference type="ARBA" id="ARBA00022840"/>
    </source>
</evidence>
<gene>
    <name evidence="7" type="primary">aroK</name>
    <name evidence="8" type="ORF">ACFQNG_08025</name>
</gene>
<evidence type="ECO:0000256" key="7">
    <source>
        <dbReference type="HAMAP-Rule" id="MF_00109"/>
    </source>
</evidence>
<comment type="function">
    <text evidence="7">Catalyzes the specific phosphorylation of the 3-hydroxyl group of shikimic acid using ATP as a cosubstrate.</text>
</comment>
<evidence type="ECO:0000313" key="9">
    <source>
        <dbReference type="Proteomes" id="UP001596500"/>
    </source>
</evidence>
<name>A0ABW2RJH8_9BACL</name>
<evidence type="ECO:0000256" key="2">
    <source>
        <dbReference type="ARBA" id="ARBA00022679"/>
    </source>
</evidence>
<keyword evidence="1 7" id="KW-0028">Amino-acid biosynthesis</keyword>
<dbReference type="GO" id="GO:0004765">
    <property type="term" value="F:shikimate kinase activity"/>
    <property type="evidence" value="ECO:0007669"/>
    <property type="project" value="UniProtKB-EC"/>
</dbReference>
<comment type="cofactor">
    <cofactor evidence="7">
        <name>Mg(2+)</name>
        <dbReference type="ChEBI" id="CHEBI:18420"/>
    </cofactor>
    <text evidence="7">Binds 1 Mg(2+) ion per subunit.</text>
</comment>